<sequence length="477" mass="50930">MSSDSLCFSGISPIVPYPFPFSLPTYRDTSTEDLVAGAVATPSYEEEAEDGLFIDGVEVSQDAFFDYHFGIQPAPEAGATVETAGSPTCDPSIATVSAPATSRITSTTTFQTPTKNFSTSSAPSTNELSAQTVVTPSHEEEADAELFINGVKVSQDAELFNNGVKVSREAFFNYQFGIQPAPEKAGTIDDTAGSLTREPSIVPISPPTTPKFASTVISKTPITPTQKSAGKKRSPNRSNKSPAKAPTPAHLKRAGIKRTKKHTRSSMACECCRIARRSCNVDDIYRCGRCASRGLKCCFWLEGRGEGKMRPRAIELGLEIFLEDGKEMVIAPPMNNITGPAPRFESQPAAAPSFNYGSNGLAGMPEFQAQPDEAEIDWSFVSYVASDPATASNVHVSLPAPTTPSPPPATFGPTLGLEMDVAEKGHWDFLVDFPAVALFTGPAMTNNFLGLEGMMDVGSSCEAGGQPFYWDEVEAMA</sequence>
<gene>
    <name evidence="3" type="ORF">L202_02205</name>
</gene>
<feature type="compositionally biased region" description="Polar residues" evidence="1">
    <location>
        <begin position="211"/>
        <end position="228"/>
    </location>
</feature>
<dbReference type="InterPro" id="IPR001138">
    <property type="entry name" value="Zn2Cys6_DnaBD"/>
</dbReference>
<feature type="compositionally biased region" description="Low complexity" evidence="1">
    <location>
        <begin position="106"/>
        <end position="119"/>
    </location>
</feature>
<accession>A0A1E3HZQ4</accession>
<dbReference type="OrthoDB" id="10355034at2759"/>
<dbReference type="PROSITE" id="PS00463">
    <property type="entry name" value="ZN2_CY6_FUNGAL_1"/>
    <property type="match status" value="1"/>
</dbReference>
<reference evidence="3 4" key="1">
    <citation type="submission" date="2016-06" db="EMBL/GenBank/DDBJ databases">
        <title>Evolution of pathogenesis and genome organization in the Tremellales.</title>
        <authorList>
            <person name="Cuomo C."/>
            <person name="Litvintseva A."/>
            <person name="Heitman J."/>
            <person name="Chen Y."/>
            <person name="Sun S."/>
            <person name="Springer D."/>
            <person name="Dromer F."/>
            <person name="Young S."/>
            <person name="Zeng Q."/>
            <person name="Chapman S."/>
            <person name="Gujja S."/>
            <person name="Saif S."/>
            <person name="Birren B."/>
        </authorList>
    </citation>
    <scope>NUCLEOTIDE SEQUENCE [LARGE SCALE GENOMIC DNA]</scope>
    <source>
        <strain evidence="3 4">CBS 6039</strain>
    </source>
</reference>
<dbReference type="EMBL" id="AWGJ01000003">
    <property type="protein sequence ID" value="ODN81844.1"/>
    <property type="molecule type" value="Genomic_DNA"/>
</dbReference>
<keyword evidence="4" id="KW-1185">Reference proteome</keyword>
<dbReference type="Proteomes" id="UP000094065">
    <property type="component" value="Unassembled WGS sequence"/>
</dbReference>
<dbReference type="AlphaFoldDB" id="A0A1E3HZQ4"/>
<feature type="compositionally biased region" description="Basic residues" evidence="1">
    <location>
        <begin position="250"/>
        <end position="260"/>
    </location>
</feature>
<evidence type="ECO:0000259" key="2">
    <source>
        <dbReference type="PROSITE" id="PS00463"/>
    </source>
</evidence>
<organism evidence="3 4">
    <name type="scientific">Cryptococcus amylolentus CBS 6039</name>
    <dbReference type="NCBI Taxonomy" id="1295533"/>
    <lineage>
        <taxon>Eukaryota</taxon>
        <taxon>Fungi</taxon>
        <taxon>Dikarya</taxon>
        <taxon>Basidiomycota</taxon>
        <taxon>Agaricomycotina</taxon>
        <taxon>Tremellomycetes</taxon>
        <taxon>Tremellales</taxon>
        <taxon>Cryptococcaceae</taxon>
        <taxon>Cryptococcus</taxon>
    </lineage>
</organism>
<evidence type="ECO:0000313" key="4">
    <source>
        <dbReference type="Proteomes" id="UP000094065"/>
    </source>
</evidence>
<evidence type="ECO:0000313" key="3">
    <source>
        <dbReference type="EMBL" id="ODN81844.1"/>
    </source>
</evidence>
<evidence type="ECO:0000256" key="1">
    <source>
        <dbReference type="SAM" id="MobiDB-lite"/>
    </source>
</evidence>
<dbReference type="GeneID" id="30153514"/>
<dbReference type="GO" id="GO:0008270">
    <property type="term" value="F:zinc ion binding"/>
    <property type="evidence" value="ECO:0007669"/>
    <property type="project" value="InterPro"/>
</dbReference>
<comment type="caution">
    <text evidence="3">The sequence shown here is derived from an EMBL/GenBank/DDBJ whole genome shotgun (WGS) entry which is preliminary data.</text>
</comment>
<proteinExistence type="predicted"/>
<dbReference type="CDD" id="cd00067">
    <property type="entry name" value="GAL4"/>
    <property type="match status" value="1"/>
</dbReference>
<dbReference type="GO" id="GO:0000981">
    <property type="term" value="F:DNA-binding transcription factor activity, RNA polymerase II-specific"/>
    <property type="evidence" value="ECO:0007669"/>
    <property type="project" value="InterPro"/>
</dbReference>
<dbReference type="RefSeq" id="XP_018996163.1">
    <property type="nucleotide sequence ID" value="XM_019135760.1"/>
</dbReference>
<feature type="domain" description="Zn(2)-C6 fungal-type" evidence="2">
    <location>
        <begin position="268"/>
        <end position="298"/>
    </location>
</feature>
<feature type="region of interest" description="Disordered" evidence="1">
    <location>
        <begin position="106"/>
        <end position="127"/>
    </location>
</feature>
<protein>
    <recommendedName>
        <fullName evidence="2">Zn(2)-C6 fungal-type domain-containing protein</fullName>
    </recommendedName>
</protein>
<feature type="region of interest" description="Disordered" evidence="1">
    <location>
        <begin position="198"/>
        <end position="260"/>
    </location>
</feature>
<name>A0A1E3HZQ4_9TREE</name>